<feature type="signal peptide" evidence="1">
    <location>
        <begin position="1"/>
        <end position="21"/>
    </location>
</feature>
<dbReference type="WBParaSite" id="jg25096">
    <property type="protein sequence ID" value="jg25096"/>
    <property type="gene ID" value="jg25096"/>
</dbReference>
<evidence type="ECO:0000313" key="2">
    <source>
        <dbReference type="Proteomes" id="UP000887574"/>
    </source>
</evidence>
<feature type="chain" id="PRO_5037782731" evidence="1">
    <location>
        <begin position="22"/>
        <end position="225"/>
    </location>
</feature>
<organism evidence="2 3">
    <name type="scientific">Ditylenchus dipsaci</name>
    <dbReference type="NCBI Taxonomy" id="166011"/>
    <lineage>
        <taxon>Eukaryota</taxon>
        <taxon>Metazoa</taxon>
        <taxon>Ecdysozoa</taxon>
        <taxon>Nematoda</taxon>
        <taxon>Chromadorea</taxon>
        <taxon>Rhabditida</taxon>
        <taxon>Tylenchina</taxon>
        <taxon>Tylenchomorpha</taxon>
        <taxon>Sphaerularioidea</taxon>
        <taxon>Anguinidae</taxon>
        <taxon>Anguininae</taxon>
        <taxon>Ditylenchus</taxon>
    </lineage>
</organism>
<sequence>MSQLELLLSLVSCFIVEFTAAQQTVINSHTSEVSSKTTIENTCSTELAYLFSDKSGLKNKNVLVGCKIKSTDVLWSPMSFTLAQLVETISNETAAVLKCERLSYFDDNMTSVYIPYSFQANAQPQPNTFTLACLQPGFTRGHLTLLYATIAFDSDALNQENNLVTVYFERKIQIGVPEYPVEAKYKQFPEINIRLPADFFYPFSCSSAENSSNQMTFTLFLMFYC</sequence>
<dbReference type="AlphaFoldDB" id="A0A915DYQ2"/>
<keyword evidence="1" id="KW-0732">Signal</keyword>
<proteinExistence type="predicted"/>
<name>A0A915DYQ2_9BILA</name>
<reference evidence="3" key="1">
    <citation type="submission" date="2022-11" db="UniProtKB">
        <authorList>
            <consortium name="WormBaseParasite"/>
        </authorList>
    </citation>
    <scope>IDENTIFICATION</scope>
</reference>
<protein>
    <submittedName>
        <fullName evidence="3">Uncharacterized protein</fullName>
    </submittedName>
</protein>
<keyword evidence="2" id="KW-1185">Reference proteome</keyword>
<evidence type="ECO:0000256" key="1">
    <source>
        <dbReference type="SAM" id="SignalP"/>
    </source>
</evidence>
<evidence type="ECO:0000313" key="3">
    <source>
        <dbReference type="WBParaSite" id="jg25096"/>
    </source>
</evidence>
<accession>A0A915DYQ2</accession>
<dbReference type="Proteomes" id="UP000887574">
    <property type="component" value="Unplaced"/>
</dbReference>